<gene>
    <name evidence="1" type="ORF">SAMN05444277_103175</name>
</gene>
<dbReference type="OrthoDB" id="956296at2"/>
<name>A0A1I5UAN9_9BACT</name>
<protein>
    <submittedName>
        <fullName evidence="1">Uncharacterized protein</fullName>
    </submittedName>
</protein>
<dbReference type="RefSeq" id="WP_090656754.1">
    <property type="nucleotide sequence ID" value="NZ_FOXQ01000003.1"/>
</dbReference>
<proteinExistence type="predicted"/>
<dbReference type="EMBL" id="FOXQ01000003">
    <property type="protein sequence ID" value="SFP92374.1"/>
    <property type="molecule type" value="Genomic_DNA"/>
</dbReference>
<sequence length="145" mass="16685">MTWKEQLLKAREKYMLAKYAGCRDFGVPFPKPYSDKTKNELIRCVYDFLKFNGHQVNKINPQGQCRLEKIQLANEGTANIHAVISGKSVYIEVECKATCDRLRPEQLKEKLRIETSGGLYIIVTNMEGFINSYEQSFPISTLQTK</sequence>
<keyword evidence="2" id="KW-1185">Reference proteome</keyword>
<evidence type="ECO:0000313" key="1">
    <source>
        <dbReference type="EMBL" id="SFP92374.1"/>
    </source>
</evidence>
<dbReference type="Proteomes" id="UP000199031">
    <property type="component" value="Unassembled WGS sequence"/>
</dbReference>
<reference evidence="1 2" key="1">
    <citation type="submission" date="2016-10" db="EMBL/GenBank/DDBJ databases">
        <authorList>
            <person name="de Groot N.N."/>
        </authorList>
    </citation>
    <scope>NUCLEOTIDE SEQUENCE [LARGE SCALE GENOMIC DNA]</scope>
    <source>
        <strain evidence="1 2">DSM 28286</strain>
    </source>
</reference>
<evidence type="ECO:0000313" key="2">
    <source>
        <dbReference type="Proteomes" id="UP000199031"/>
    </source>
</evidence>
<organism evidence="1 2">
    <name type="scientific">Parafilimonas terrae</name>
    <dbReference type="NCBI Taxonomy" id="1465490"/>
    <lineage>
        <taxon>Bacteria</taxon>
        <taxon>Pseudomonadati</taxon>
        <taxon>Bacteroidota</taxon>
        <taxon>Chitinophagia</taxon>
        <taxon>Chitinophagales</taxon>
        <taxon>Chitinophagaceae</taxon>
        <taxon>Parafilimonas</taxon>
    </lineage>
</organism>
<dbReference type="AlphaFoldDB" id="A0A1I5UAN9"/>
<dbReference type="STRING" id="1465490.SAMN05444277_103175"/>
<accession>A0A1I5UAN9</accession>